<feature type="domain" description="SnoaL-like" evidence="1">
    <location>
        <begin position="133"/>
        <end position="237"/>
    </location>
</feature>
<evidence type="ECO:0000313" key="2">
    <source>
        <dbReference type="EMBL" id="MBL6280214.1"/>
    </source>
</evidence>
<dbReference type="RefSeq" id="WP_203224437.1">
    <property type="nucleotide sequence ID" value="NZ_JAETXL010000016.1"/>
</dbReference>
<dbReference type="Proteomes" id="UP000661193">
    <property type="component" value="Unassembled WGS sequence"/>
</dbReference>
<reference evidence="2 3" key="1">
    <citation type="submission" date="2021-01" db="EMBL/GenBank/DDBJ databases">
        <title>Genome sequencing of Micromonospora fiedleri MG-37.</title>
        <authorList>
            <person name="Moreland P.E.J."/>
            <person name="Stach J.E.M."/>
        </authorList>
    </citation>
    <scope>NUCLEOTIDE SEQUENCE [LARGE SCALE GENOMIC DNA]</scope>
    <source>
        <strain evidence="2 3">MG-37</strain>
    </source>
</reference>
<evidence type="ECO:0000313" key="3">
    <source>
        <dbReference type="Proteomes" id="UP000661193"/>
    </source>
</evidence>
<dbReference type="Gene3D" id="3.10.450.50">
    <property type="match status" value="1"/>
</dbReference>
<dbReference type="EMBL" id="JAETXL010000016">
    <property type="protein sequence ID" value="MBL6280214.1"/>
    <property type="molecule type" value="Genomic_DNA"/>
</dbReference>
<proteinExistence type="predicted"/>
<dbReference type="InterPro" id="IPR037401">
    <property type="entry name" value="SnoaL-like"/>
</dbReference>
<dbReference type="InterPro" id="IPR032710">
    <property type="entry name" value="NTF2-like_dom_sf"/>
</dbReference>
<organism evidence="2 3">
    <name type="scientific">Micromonospora fiedleri</name>
    <dbReference type="NCBI Taxonomy" id="1157498"/>
    <lineage>
        <taxon>Bacteria</taxon>
        <taxon>Bacillati</taxon>
        <taxon>Actinomycetota</taxon>
        <taxon>Actinomycetes</taxon>
        <taxon>Micromonosporales</taxon>
        <taxon>Micromonosporaceae</taxon>
        <taxon>Micromonospora</taxon>
    </lineage>
</organism>
<dbReference type="Pfam" id="PF12680">
    <property type="entry name" value="SnoaL_2"/>
    <property type="match status" value="1"/>
</dbReference>
<comment type="caution">
    <text evidence="2">The sequence shown here is derived from an EMBL/GenBank/DDBJ whole genome shotgun (WGS) entry which is preliminary data.</text>
</comment>
<evidence type="ECO:0000259" key="1">
    <source>
        <dbReference type="Pfam" id="PF12680"/>
    </source>
</evidence>
<dbReference type="SUPFAM" id="SSF54427">
    <property type="entry name" value="NTF2-like"/>
    <property type="match status" value="1"/>
</dbReference>
<protein>
    <submittedName>
        <fullName evidence="2">Nuclear transport factor 2 family protein</fullName>
    </submittedName>
</protein>
<accession>A0ABS1UVK7</accession>
<gene>
    <name evidence="2" type="ORF">JMF97_29030</name>
</gene>
<sequence length="257" mass="28581">MSALNLSPDQGQPLERWHPVHRHLPVRPGWSCGVCAAPWPCPRARMLLRVEYGADRVGLSVHLAGMLFDATGDLLRHAEGPLPTPEELFDRFLAWAAPQPRARHRAAVSQPGGRTPGTTCPRSMIMDVRDAAQRWADAWAHGWPTKDVESIVTLQATDGVHWASLFRPCRGRDGLRAYVEECFGEETRPAEVWFAAPRSDGDTATVEYWAITYPYDAPLTISGCTLLRFDADALVAESRDYSHTREGRFPPPAGLFD</sequence>
<name>A0ABS1UVK7_9ACTN</name>
<keyword evidence="3" id="KW-1185">Reference proteome</keyword>